<evidence type="ECO:0000256" key="8">
    <source>
        <dbReference type="ARBA" id="ARBA00035585"/>
    </source>
</evidence>
<dbReference type="GO" id="GO:0062054">
    <property type="term" value="F:fluoride channel activity"/>
    <property type="evidence" value="ECO:0007669"/>
    <property type="project" value="UniProtKB-UniRule"/>
</dbReference>
<feature type="binding site" evidence="10">
    <location>
        <position position="72"/>
    </location>
    <ligand>
        <name>Na(+)</name>
        <dbReference type="ChEBI" id="CHEBI:29101"/>
        <note>structural</note>
    </ligand>
</feature>
<dbReference type="GO" id="GO:0046872">
    <property type="term" value="F:metal ion binding"/>
    <property type="evidence" value="ECO:0007669"/>
    <property type="project" value="UniProtKB-KW"/>
</dbReference>
<dbReference type="Proteomes" id="UP000315628">
    <property type="component" value="Unassembled WGS sequence"/>
</dbReference>
<organism evidence="11 12">
    <name type="scientific">Marihabitans asiaticum</name>
    <dbReference type="NCBI Taxonomy" id="415218"/>
    <lineage>
        <taxon>Bacteria</taxon>
        <taxon>Bacillati</taxon>
        <taxon>Actinomycetota</taxon>
        <taxon>Actinomycetes</taxon>
        <taxon>Micrococcales</taxon>
        <taxon>Intrasporangiaceae</taxon>
        <taxon>Marihabitans</taxon>
    </lineage>
</organism>
<comment type="caution">
    <text evidence="11">The sequence shown here is derived from an EMBL/GenBank/DDBJ whole genome shotgun (WGS) entry which is preliminary data.</text>
</comment>
<feature type="transmembrane region" description="Helical" evidence="10">
    <location>
        <begin position="33"/>
        <end position="53"/>
    </location>
</feature>
<evidence type="ECO:0000256" key="3">
    <source>
        <dbReference type="ARBA" id="ARBA00022692"/>
    </source>
</evidence>
<evidence type="ECO:0000256" key="2">
    <source>
        <dbReference type="ARBA" id="ARBA00022475"/>
    </source>
</evidence>
<evidence type="ECO:0000256" key="6">
    <source>
        <dbReference type="ARBA" id="ARBA00023303"/>
    </source>
</evidence>
<comment type="catalytic activity">
    <reaction evidence="8">
        <text>fluoride(in) = fluoride(out)</text>
        <dbReference type="Rhea" id="RHEA:76159"/>
        <dbReference type="ChEBI" id="CHEBI:17051"/>
    </reaction>
    <physiologicalReaction direction="left-to-right" evidence="8">
        <dbReference type="Rhea" id="RHEA:76160"/>
    </physiologicalReaction>
</comment>
<keyword evidence="3 10" id="KW-0812">Transmembrane</keyword>
<dbReference type="HAMAP" id="MF_00454">
    <property type="entry name" value="FluC"/>
    <property type="match status" value="1"/>
</dbReference>
<evidence type="ECO:0000256" key="7">
    <source>
        <dbReference type="ARBA" id="ARBA00035120"/>
    </source>
</evidence>
<keyword evidence="2 10" id="KW-1003">Cell membrane</keyword>
<sequence length="116" mass="12329">MTPLLVALGGGVGAVLRWRLSVWTRRSGATPAGGTLVVNVLGSFLLGLIAGWGSRPDWVMPLFGVGLCGGLTTFSSHTLEVVQAWRDLERRHAVADLMSTLLLSVPALMLGWSMTL</sequence>
<dbReference type="EMBL" id="VIUW01000002">
    <property type="protein sequence ID" value="TWD15825.1"/>
    <property type="molecule type" value="Genomic_DNA"/>
</dbReference>
<feature type="binding site" evidence="10">
    <location>
        <position position="69"/>
    </location>
    <ligand>
        <name>Na(+)</name>
        <dbReference type="ChEBI" id="CHEBI:29101"/>
        <note>structural</note>
    </ligand>
</feature>
<keyword evidence="12" id="KW-1185">Reference proteome</keyword>
<keyword evidence="6 10" id="KW-0407">Ion channel</keyword>
<evidence type="ECO:0000313" key="11">
    <source>
        <dbReference type="EMBL" id="TWD15825.1"/>
    </source>
</evidence>
<evidence type="ECO:0000256" key="4">
    <source>
        <dbReference type="ARBA" id="ARBA00022989"/>
    </source>
</evidence>
<dbReference type="RefSeq" id="WP_144856818.1">
    <property type="nucleotide sequence ID" value="NZ_BAAAYT010000001.1"/>
</dbReference>
<comment type="subcellular location">
    <subcellularLocation>
        <location evidence="1 10">Cell membrane</location>
        <topology evidence="1 10">Multi-pass membrane protein</topology>
    </subcellularLocation>
</comment>
<evidence type="ECO:0000256" key="5">
    <source>
        <dbReference type="ARBA" id="ARBA00023136"/>
    </source>
</evidence>
<proteinExistence type="inferred from homology"/>
<reference evidence="11 12" key="1">
    <citation type="submission" date="2019-06" db="EMBL/GenBank/DDBJ databases">
        <title>Sequencing the genomes of 1000 actinobacteria strains.</title>
        <authorList>
            <person name="Klenk H.-P."/>
        </authorList>
    </citation>
    <scope>NUCLEOTIDE SEQUENCE [LARGE SCALE GENOMIC DNA]</scope>
    <source>
        <strain evidence="11 12">DSM 18935</strain>
    </source>
</reference>
<dbReference type="AlphaFoldDB" id="A0A560WED2"/>
<dbReference type="Pfam" id="PF02537">
    <property type="entry name" value="CRCB"/>
    <property type="match status" value="1"/>
</dbReference>
<comment type="caution">
    <text evidence="10">Lacks conserved residue(s) required for the propagation of feature annotation.</text>
</comment>
<dbReference type="GO" id="GO:0005886">
    <property type="term" value="C:plasma membrane"/>
    <property type="evidence" value="ECO:0007669"/>
    <property type="project" value="UniProtKB-SubCell"/>
</dbReference>
<evidence type="ECO:0000313" key="12">
    <source>
        <dbReference type="Proteomes" id="UP000315628"/>
    </source>
</evidence>
<keyword evidence="4 10" id="KW-1133">Transmembrane helix</keyword>
<evidence type="ECO:0000256" key="10">
    <source>
        <dbReference type="HAMAP-Rule" id="MF_00454"/>
    </source>
</evidence>
<feature type="transmembrane region" description="Helical" evidence="10">
    <location>
        <begin position="93"/>
        <end position="114"/>
    </location>
</feature>
<keyword evidence="10" id="KW-0813">Transport</keyword>
<accession>A0A560WED2</accession>
<dbReference type="InterPro" id="IPR003691">
    <property type="entry name" value="FluC"/>
</dbReference>
<evidence type="ECO:0000256" key="9">
    <source>
        <dbReference type="ARBA" id="ARBA00049940"/>
    </source>
</evidence>
<dbReference type="OrthoDB" id="5148600at2"/>
<comment type="function">
    <text evidence="9 10">Fluoride-specific ion channel. Important for reducing fluoride concentration in the cell, thus reducing its toxicity.</text>
</comment>
<protein>
    <recommendedName>
        <fullName evidence="10">Fluoride-specific ion channel FluC</fullName>
    </recommendedName>
</protein>
<keyword evidence="10" id="KW-0406">Ion transport</keyword>
<keyword evidence="5 10" id="KW-0472">Membrane</keyword>
<dbReference type="PANTHER" id="PTHR28259">
    <property type="entry name" value="FLUORIDE EXPORT PROTEIN 1-RELATED"/>
    <property type="match status" value="1"/>
</dbReference>
<evidence type="ECO:0000256" key="1">
    <source>
        <dbReference type="ARBA" id="ARBA00004651"/>
    </source>
</evidence>
<dbReference type="PANTHER" id="PTHR28259:SF1">
    <property type="entry name" value="FLUORIDE EXPORT PROTEIN 1-RELATED"/>
    <property type="match status" value="1"/>
</dbReference>
<dbReference type="GO" id="GO:0140114">
    <property type="term" value="P:cellular detoxification of fluoride"/>
    <property type="evidence" value="ECO:0007669"/>
    <property type="project" value="UniProtKB-UniRule"/>
</dbReference>
<keyword evidence="10" id="KW-0479">Metal-binding</keyword>
<name>A0A560WED2_9MICO</name>
<gene>
    <name evidence="10" type="primary">fluC</name>
    <name evidence="10" type="synonym">crcB</name>
    <name evidence="11" type="ORF">FB557_1358</name>
</gene>
<comment type="activity regulation">
    <text evidence="10">Na(+) is not transported, but it plays an essential structural role and its presence is essential for fluoride channel function.</text>
</comment>
<comment type="similarity">
    <text evidence="7 10">Belongs to the fluoride channel Fluc/FEX (TC 1.A.43) family.</text>
</comment>
<keyword evidence="10" id="KW-0915">Sodium</keyword>